<reference evidence="2 3" key="1">
    <citation type="submission" date="2020-06" db="EMBL/GenBank/DDBJ databases">
        <title>Transcriptomic and genomic resources for Thalictrum thalictroides and T. hernandezii: Facilitating candidate gene discovery in an emerging model plant lineage.</title>
        <authorList>
            <person name="Arias T."/>
            <person name="Riano-Pachon D.M."/>
            <person name="Di Stilio V.S."/>
        </authorList>
    </citation>
    <scope>NUCLEOTIDE SEQUENCE [LARGE SCALE GENOMIC DNA]</scope>
    <source>
        <strain evidence="3">cv. WT478/WT964</strain>
        <tissue evidence="2">Leaves</tissue>
    </source>
</reference>
<protein>
    <submittedName>
        <fullName evidence="2">Uncharacterized protein</fullName>
    </submittedName>
</protein>
<dbReference type="EMBL" id="JABWDY010001669">
    <property type="protein sequence ID" value="KAF5207237.1"/>
    <property type="molecule type" value="Genomic_DNA"/>
</dbReference>
<evidence type="ECO:0000313" key="2">
    <source>
        <dbReference type="EMBL" id="KAF5207237.1"/>
    </source>
</evidence>
<feature type="region of interest" description="Disordered" evidence="1">
    <location>
        <begin position="1"/>
        <end position="48"/>
    </location>
</feature>
<dbReference type="Proteomes" id="UP000554482">
    <property type="component" value="Unassembled WGS sequence"/>
</dbReference>
<name>A0A7J6XE00_THATH</name>
<dbReference type="AlphaFoldDB" id="A0A7J6XE00"/>
<sequence>MEVHEVSDGNSASQKKSKTSEPGEAVHSAKPVQVQTSDNPIGPEYQNADNTEKSIIGECELNHGEVWSPLFVFCHRVLYNTDSCTFDPINVFNHLSYSVLPRDQEKVNKLDLATARGNLYFFLIAAAAIDTNDRMGNLITEKKHIAKSVNNFSAVEAKAKTSDGYYELEARANDREAALLELSSQLEKEKLDALAVMDHECLDKVNNLKKQVANTVKYSVEKEPCCQVLKRWKGRLCGYTSIIFP</sequence>
<evidence type="ECO:0000256" key="1">
    <source>
        <dbReference type="SAM" id="MobiDB-lite"/>
    </source>
</evidence>
<keyword evidence="3" id="KW-1185">Reference proteome</keyword>
<comment type="caution">
    <text evidence="2">The sequence shown here is derived from an EMBL/GenBank/DDBJ whole genome shotgun (WGS) entry which is preliminary data.</text>
</comment>
<accession>A0A7J6XE00</accession>
<proteinExistence type="predicted"/>
<gene>
    <name evidence="2" type="ORF">FRX31_003176</name>
</gene>
<evidence type="ECO:0000313" key="3">
    <source>
        <dbReference type="Proteomes" id="UP000554482"/>
    </source>
</evidence>
<organism evidence="2 3">
    <name type="scientific">Thalictrum thalictroides</name>
    <name type="common">Rue-anemone</name>
    <name type="synonym">Anemone thalictroides</name>
    <dbReference type="NCBI Taxonomy" id="46969"/>
    <lineage>
        <taxon>Eukaryota</taxon>
        <taxon>Viridiplantae</taxon>
        <taxon>Streptophyta</taxon>
        <taxon>Embryophyta</taxon>
        <taxon>Tracheophyta</taxon>
        <taxon>Spermatophyta</taxon>
        <taxon>Magnoliopsida</taxon>
        <taxon>Ranunculales</taxon>
        <taxon>Ranunculaceae</taxon>
        <taxon>Thalictroideae</taxon>
        <taxon>Thalictrum</taxon>
    </lineage>
</organism>